<dbReference type="EMBL" id="BLZA01000010">
    <property type="protein sequence ID" value="GHJ85116.1"/>
    <property type="molecule type" value="Genomic_DNA"/>
</dbReference>
<dbReference type="Pfam" id="PF07690">
    <property type="entry name" value="MFS_1"/>
    <property type="match status" value="1"/>
</dbReference>
<dbReference type="GO" id="GO:0022857">
    <property type="term" value="F:transmembrane transporter activity"/>
    <property type="evidence" value="ECO:0007669"/>
    <property type="project" value="InterPro"/>
</dbReference>
<feature type="transmembrane region" description="Helical" evidence="7">
    <location>
        <begin position="231"/>
        <end position="250"/>
    </location>
</feature>
<feature type="transmembrane region" description="Helical" evidence="7">
    <location>
        <begin position="112"/>
        <end position="129"/>
    </location>
</feature>
<dbReference type="InterPro" id="IPR011701">
    <property type="entry name" value="MFS"/>
</dbReference>
<dbReference type="InterPro" id="IPR020846">
    <property type="entry name" value="MFS_dom"/>
</dbReference>
<keyword evidence="10" id="KW-1185">Reference proteome</keyword>
<dbReference type="Proteomes" id="UP000620104">
    <property type="component" value="Unassembled WGS sequence"/>
</dbReference>
<feature type="domain" description="Major facilitator superfamily (MFS) profile" evidence="8">
    <location>
        <begin position="76"/>
        <end position="382"/>
    </location>
</feature>
<dbReference type="GO" id="GO:0016020">
    <property type="term" value="C:membrane"/>
    <property type="evidence" value="ECO:0007669"/>
    <property type="project" value="UniProtKB-SubCell"/>
</dbReference>
<dbReference type="Gene3D" id="1.20.1250.20">
    <property type="entry name" value="MFS general substrate transporter like domains"/>
    <property type="match status" value="1"/>
</dbReference>
<gene>
    <name evidence="9" type="ORF">NliqN6_1518</name>
</gene>
<feature type="transmembrane region" description="Helical" evidence="7">
    <location>
        <begin position="141"/>
        <end position="159"/>
    </location>
</feature>
<keyword evidence="2" id="KW-0813">Transport</keyword>
<comment type="subcellular location">
    <subcellularLocation>
        <location evidence="1">Membrane</location>
        <topology evidence="1">Multi-pass membrane protein</topology>
    </subcellularLocation>
</comment>
<dbReference type="InterPro" id="IPR036259">
    <property type="entry name" value="MFS_trans_sf"/>
</dbReference>
<evidence type="ECO:0000256" key="1">
    <source>
        <dbReference type="ARBA" id="ARBA00004141"/>
    </source>
</evidence>
<dbReference type="AlphaFoldDB" id="A0A8H3TQJ6"/>
<keyword evidence="3 7" id="KW-0812">Transmembrane</keyword>
<dbReference type="PANTHER" id="PTHR42718">
    <property type="entry name" value="MAJOR FACILITATOR SUPERFAMILY MULTIDRUG TRANSPORTER MFSC"/>
    <property type="match status" value="1"/>
</dbReference>
<feature type="transmembrane region" description="Helical" evidence="7">
    <location>
        <begin position="73"/>
        <end position="92"/>
    </location>
</feature>
<name>A0A8H3TQJ6_9TREE</name>
<evidence type="ECO:0000259" key="8">
    <source>
        <dbReference type="PROSITE" id="PS50850"/>
    </source>
</evidence>
<evidence type="ECO:0000256" key="4">
    <source>
        <dbReference type="ARBA" id="ARBA00022989"/>
    </source>
</evidence>
<dbReference type="PANTHER" id="PTHR42718:SF9">
    <property type="entry name" value="MAJOR FACILITATOR SUPERFAMILY MULTIDRUG TRANSPORTER MFSC"/>
    <property type="match status" value="1"/>
</dbReference>
<feature type="transmembrane region" description="Helical" evidence="7">
    <location>
        <begin position="165"/>
        <end position="188"/>
    </location>
</feature>
<dbReference type="PROSITE" id="PS50850">
    <property type="entry name" value="MFS"/>
    <property type="match status" value="1"/>
</dbReference>
<feature type="compositionally biased region" description="Basic and acidic residues" evidence="6">
    <location>
        <begin position="30"/>
        <end position="43"/>
    </location>
</feature>
<comment type="caution">
    <text evidence="9">The sequence shown here is derived from an EMBL/GenBank/DDBJ whole genome shotgun (WGS) entry which is preliminary data.</text>
</comment>
<evidence type="ECO:0000313" key="10">
    <source>
        <dbReference type="Proteomes" id="UP000620104"/>
    </source>
</evidence>
<evidence type="ECO:0000313" key="9">
    <source>
        <dbReference type="EMBL" id="GHJ85116.1"/>
    </source>
</evidence>
<dbReference type="OrthoDB" id="2130629at2759"/>
<evidence type="ECO:0000256" key="5">
    <source>
        <dbReference type="ARBA" id="ARBA00023136"/>
    </source>
</evidence>
<feature type="transmembrane region" description="Helical" evidence="7">
    <location>
        <begin position="266"/>
        <end position="287"/>
    </location>
</feature>
<evidence type="ECO:0000256" key="3">
    <source>
        <dbReference type="ARBA" id="ARBA00022692"/>
    </source>
</evidence>
<feature type="region of interest" description="Disordered" evidence="6">
    <location>
        <begin position="28"/>
        <end position="64"/>
    </location>
</feature>
<reference evidence="9" key="1">
    <citation type="submission" date="2020-07" db="EMBL/GenBank/DDBJ databases">
        <title>Draft Genome Sequence of a Deep-Sea Yeast, Naganishia (Cryptococcus) liquefaciens strain N6.</title>
        <authorList>
            <person name="Han Y.W."/>
            <person name="Kajitani R."/>
            <person name="Morimoto H."/>
            <person name="Parhat M."/>
            <person name="Tsubouchi H."/>
            <person name="Bakenova O."/>
            <person name="Ogata M."/>
            <person name="Argunhan B."/>
            <person name="Aoki R."/>
            <person name="Kajiwara S."/>
            <person name="Itoh T."/>
            <person name="Iwasaki H."/>
        </authorList>
    </citation>
    <scope>NUCLEOTIDE SEQUENCE</scope>
    <source>
        <strain evidence="9">N6</strain>
    </source>
</reference>
<protein>
    <recommendedName>
        <fullName evidence="8">Major facilitator superfamily (MFS) profile domain-containing protein</fullName>
    </recommendedName>
</protein>
<feature type="transmembrane region" description="Helical" evidence="7">
    <location>
        <begin position="331"/>
        <end position="357"/>
    </location>
</feature>
<keyword evidence="5 7" id="KW-0472">Membrane</keyword>
<evidence type="ECO:0000256" key="7">
    <source>
        <dbReference type="SAM" id="Phobius"/>
    </source>
</evidence>
<sequence length="382" mass="40829">MALGNQAQEQPSHLTEFANAIGSPKTWDQALRDPIADESEKGDASIQNDAPPVDDVDGMAQTQSDRPLSSARLLIVGAGMTLTSIINGWSVMMTPIMLELLADGLDLKEHDLQWTLNSFLLPLGCFALVAGRASDIAGGKAMYTIGTIWVAVWTMIAGFMRNGIAFFVCRGLAGVGASLTMASNIRIIVENSAPGRTRGILTGVCVAGLPFGNAIGMLVSGPVAEARGWPSAFFILAGVAMLPLLAIFFVKNRRVSQDARRKRIDWLGGFLFTAGSIILFFCLSQALGESRGWSTPFCLVSAAVGWQYHLEYNTDFPPILRMSVITRYRGLLGIMLIVTCIVTAAFEGMVFSAAIYYQQYKGLSPSATSVSALGVSSLLLGA</sequence>
<evidence type="ECO:0000256" key="6">
    <source>
        <dbReference type="SAM" id="MobiDB-lite"/>
    </source>
</evidence>
<dbReference type="SUPFAM" id="SSF103473">
    <property type="entry name" value="MFS general substrate transporter"/>
    <property type="match status" value="1"/>
</dbReference>
<organism evidence="9 10">
    <name type="scientific">Naganishia liquefaciens</name>
    <dbReference type="NCBI Taxonomy" id="104408"/>
    <lineage>
        <taxon>Eukaryota</taxon>
        <taxon>Fungi</taxon>
        <taxon>Dikarya</taxon>
        <taxon>Basidiomycota</taxon>
        <taxon>Agaricomycotina</taxon>
        <taxon>Tremellomycetes</taxon>
        <taxon>Filobasidiales</taxon>
        <taxon>Filobasidiaceae</taxon>
        <taxon>Naganishia</taxon>
    </lineage>
</organism>
<keyword evidence="4 7" id="KW-1133">Transmembrane helix</keyword>
<proteinExistence type="predicted"/>
<evidence type="ECO:0000256" key="2">
    <source>
        <dbReference type="ARBA" id="ARBA00022448"/>
    </source>
</evidence>
<accession>A0A8H3TQJ6</accession>
<feature type="transmembrane region" description="Helical" evidence="7">
    <location>
        <begin position="200"/>
        <end position="219"/>
    </location>
</feature>